<dbReference type="SUPFAM" id="SSF54523">
    <property type="entry name" value="Pili subunits"/>
    <property type="match status" value="1"/>
</dbReference>
<dbReference type="NCBIfam" id="TIGR02532">
    <property type="entry name" value="IV_pilin_GFxxxE"/>
    <property type="match status" value="1"/>
</dbReference>
<dbReference type="Gene3D" id="3.30.700.10">
    <property type="entry name" value="Glycoprotein, Type 4 Pilin"/>
    <property type="match status" value="1"/>
</dbReference>
<accession>B3T1Q4</accession>
<name>B3T1Q4_9ZZZZ</name>
<evidence type="ECO:0000256" key="1">
    <source>
        <dbReference type="SAM" id="Phobius"/>
    </source>
</evidence>
<proteinExistence type="predicted"/>
<keyword evidence="1" id="KW-1133">Transmembrane helix</keyword>
<keyword evidence="1" id="KW-0812">Transmembrane</keyword>
<reference evidence="2" key="1">
    <citation type="journal article" date="2008" name="ISME J.">
        <title>Genomic patterns of recombination, clonal divergence and environment in marine microbial populations.</title>
        <authorList>
            <person name="Konstantinidis K.T."/>
            <person name="Delong E.F."/>
        </authorList>
    </citation>
    <scope>NUCLEOTIDE SEQUENCE</scope>
</reference>
<gene>
    <name evidence="2" type="ORF">ALOHA_HF4000010L19ctg1g27</name>
</gene>
<feature type="transmembrane region" description="Helical" evidence="1">
    <location>
        <begin position="7"/>
        <end position="31"/>
    </location>
</feature>
<dbReference type="InterPro" id="IPR045584">
    <property type="entry name" value="Pilin-like"/>
</dbReference>
<dbReference type="AlphaFoldDB" id="B3T1Q4"/>
<dbReference type="Pfam" id="PF07963">
    <property type="entry name" value="N_methyl"/>
    <property type="match status" value="1"/>
</dbReference>
<dbReference type="PROSITE" id="PS00409">
    <property type="entry name" value="PROKAR_NTER_METHYL"/>
    <property type="match status" value="1"/>
</dbReference>
<keyword evidence="1" id="KW-0472">Membrane</keyword>
<sequence>MKGYQKGFTLIELLVVVAIIGILAAVGVVAYNGYTGAAKVNTTKTIHAQAVKYISAEIQKCSLGETKFMGTNQSCPPTAAKAVTGAVATMTDKNPYSAANNAIRKSSAYEKGYVGLTATNATTVTITTCIKEGCATADKMTATVSVE</sequence>
<dbReference type="EMBL" id="EU016577">
    <property type="protein sequence ID" value="ABZ06513.1"/>
    <property type="molecule type" value="Genomic_DNA"/>
</dbReference>
<evidence type="ECO:0000313" key="2">
    <source>
        <dbReference type="EMBL" id="ABZ06513.1"/>
    </source>
</evidence>
<dbReference type="InterPro" id="IPR012902">
    <property type="entry name" value="N_methyl_site"/>
</dbReference>
<protein>
    <submittedName>
        <fullName evidence="2">Putative Pilin (Bacterial filament)</fullName>
    </submittedName>
</protein>
<organism evidence="2">
    <name type="scientific">uncultured marine microorganism HF4000_010L19</name>
    <dbReference type="NCBI Taxonomy" id="455518"/>
    <lineage>
        <taxon>unclassified sequences</taxon>
        <taxon>environmental samples</taxon>
    </lineage>
</organism>